<feature type="non-terminal residue" evidence="1">
    <location>
        <position position="67"/>
    </location>
</feature>
<organism evidence="1 2">
    <name type="scientific">Ambispora leptoticha</name>
    <dbReference type="NCBI Taxonomy" id="144679"/>
    <lineage>
        <taxon>Eukaryota</taxon>
        <taxon>Fungi</taxon>
        <taxon>Fungi incertae sedis</taxon>
        <taxon>Mucoromycota</taxon>
        <taxon>Glomeromycotina</taxon>
        <taxon>Glomeromycetes</taxon>
        <taxon>Archaeosporales</taxon>
        <taxon>Ambisporaceae</taxon>
        <taxon>Ambispora</taxon>
    </lineage>
</organism>
<evidence type="ECO:0000313" key="2">
    <source>
        <dbReference type="Proteomes" id="UP000789508"/>
    </source>
</evidence>
<accession>A0A9N9I963</accession>
<gene>
    <name evidence="1" type="ORF">ALEPTO_LOCUS12385</name>
</gene>
<dbReference type="EMBL" id="CAJVPS010027621">
    <property type="protein sequence ID" value="CAG8724460.1"/>
    <property type="molecule type" value="Genomic_DNA"/>
</dbReference>
<evidence type="ECO:0000313" key="1">
    <source>
        <dbReference type="EMBL" id="CAG8724460.1"/>
    </source>
</evidence>
<protein>
    <submittedName>
        <fullName evidence="1">3566_t:CDS:1</fullName>
    </submittedName>
</protein>
<name>A0A9N9I963_9GLOM</name>
<dbReference type="AlphaFoldDB" id="A0A9N9I963"/>
<keyword evidence="2" id="KW-1185">Reference proteome</keyword>
<sequence>MSQKKSNSKYEFPRGDLAASFDDEWEQYLVALKSHILQPIGIDVNMLPKNIYPNIRVAMKDIEILTP</sequence>
<dbReference type="Proteomes" id="UP000789508">
    <property type="component" value="Unassembled WGS sequence"/>
</dbReference>
<proteinExistence type="predicted"/>
<reference evidence="1" key="1">
    <citation type="submission" date="2021-06" db="EMBL/GenBank/DDBJ databases">
        <authorList>
            <person name="Kallberg Y."/>
            <person name="Tangrot J."/>
            <person name="Rosling A."/>
        </authorList>
    </citation>
    <scope>NUCLEOTIDE SEQUENCE</scope>
    <source>
        <strain evidence="1">FL130A</strain>
    </source>
</reference>
<comment type="caution">
    <text evidence="1">The sequence shown here is derived from an EMBL/GenBank/DDBJ whole genome shotgun (WGS) entry which is preliminary data.</text>
</comment>